<dbReference type="PANTHER" id="PTHR12243:SF69">
    <property type="entry name" value="SI:CH73-59F11.3"/>
    <property type="match status" value="1"/>
</dbReference>
<dbReference type="AlphaFoldDB" id="A0A6A4J879"/>
<feature type="compositionally biased region" description="Basic residues" evidence="1">
    <location>
        <begin position="401"/>
        <end position="410"/>
    </location>
</feature>
<dbReference type="GO" id="GO:0006357">
    <property type="term" value="P:regulation of transcription by RNA polymerase II"/>
    <property type="evidence" value="ECO:0007669"/>
    <property type="project" value="TreeGrafter"/>
</dbReference>
<dbReference type="SMART" id="SM00595">
    <property type="entry name" value="MADF"/>
    <property type="match status" value="1"/>
</dbReference>
<dbReference type="EMBL" id="WIXP02000006">
    <property type="protein sequence ID" value="KAF6208834.1"/>
    <property type="molecule type" value="Genomic_DNA"/>
</dbReference>
<comment type="caution">
    <text evidence="2">The sequence shown here is derived from an EMBL/GenBank/DDBJ whole genome shotgun (WGS) entry which is preliminary data.</text>
</comment>
<feature type="compositionally biased region" description="Basic and acidic residues" evidence="1">
    <location>
        <begin position="484"/>
        <end position="494"/>
    </location>
</feature>
<feature type="compositionally biased region" description="Polar residues" evidence="1">
    <location>
        <begin position="451"/>
        <end position="460"/>
    </location>
</feature>
<dbReference type="InterPro" id="IPR039353">
    <property type="entry name" value="TF_Adf1"/>
</dbReference>
<dbReference type="InterPro" id="IPR006578">
    <property type="entry name" value="MADF-dom"/>
</dbReference>
<dbReference type="Proteomes" id="UP000466442">
    <property type="component" value="Unassembled WGS sequence"/>
</dbReference>
<dbReference type="GO" id="GO:0005634">
    <property type="term" value="C:nucleus"/>
    <property type="evidence" value="ECO:0007669"/>
    <property type="project" value="TreeGrafter"/>
</dbReference>
<dbReference type="PROSITE" id="PS51029">
    <property type="entry name" value="MADF"/>
    <property type="match status" value="1"/>
</dbReference>
<keyword evidence="3" id="KW-1185">Reference proteome</keyword>
<accession>A0A6A4J879</accession>
<reference evidence="2" key="1">
    <citation type="journal article" date="2021" name="Mol. Ecol. Resour.">
        <title>Apolygus lucorum genome provides insights into omnivorousness and mesophyll feeding.</title>
        <authorList>
            <person name="Liu Y."/>
            <person name="Liu H."/>
            <person name="Wang H."/>
            <person name="Huang T."/>
            <person name="Liu B."/>
            <person name="Yang B."/>
            <person name="Yin L."/>
            <person name="Li B."/>
            <person name="Zhang Y."/>
            <person name="Zhang S."/>
            <person name="Jiang F."/>
            <person name="Zhang X."/>
            <person name="Ren Y."/>
            <person name="Wang B."/>
            <person name="Wang S."/>
            <person name="Lu Y."/>
            <person name="Wu K."/>
            <person name="Fan W."/>
            <person name="Wang G."/>
        </authorList>
    </citation>
    <scope>NUCLEOTIDE SEQUENCE</scope>
    <source>
        <strain evidence="2">12Hb</strain>
    </source>
</reference>
<evidence type="ECO:0000256" key="1">
    <source>
        <dbReference type="SAM" id="MobiDB-lite"/>
    </source>
</evidence>
<dbReference type="PANTHER" id="PTHR12243">
    <property type="entry name" value="MADF DOMAIN TRANSCRIPTION FACTOR"/>
    <property type="match status" value="1"/>
</dbReference>
<organism evidence="2 3">
    <name type="scientific">Apolygus lucorum</name>
    <name type="common">Small green plant bug</name>
    <name type="synonym">Lygocoris lucorum</name>
    <dbReference type="NCBI Taxonomy" id="248454"/>
    <lineage>
        <taxon>Eukaryota</taxon>
        <taxon>Metazoa</taxon>
        <taxon>Ecdysozoa</taxon>
        <taxon>Arthropoda</taxon>
        <taxon>Hexapoda</taxon>
        <taxon>Insecta</taxon>
        <taxon>Pterygota</taxon>
        <taxon>Neoptera</taxon>
        <taxon>Paraneoptera</taxon>
        <taxon>Hemiptera</taxon>
        <taxon>Heteroptera</taxon>
        <taxon>Panheteroptera</taxon>
        <taxon>Cimicomorpha</taxon>
        <taxon>Miridae</taxon>
        <taxon>Mirini</taxon>
        <taxon>Apolygus</taxon>
    </lineage>
</organism>
<evidence type="ECO:0000313" key="2">
    <source>
        <dbReference type="EMBL" id="KAF6208834.1"/>
    </source>
</evidence>
<proteinExistence type="predicted"/>
<dbReference type="GO" id="GO:0005667">
    <property type="term" value="C:transcription regulator complex"/>
    <property type="evidence" value="ECO:0007669"/>
    <property type="project" value="TreeGrafter"/>
</dbReference>
<sequence>MEIMEAPSFEGGDLVIDMTLSDEEDLTSQPAQAVNPLEPKISLEVPEVDADVPTELASSSALQDPLRIQNSNPNSVNVKPTDPGALAQKQDPAAVKDPNLLGILGDYTPSELARVTTQAMIECIARFPALWDSQEPNYHNFKYCSLLWKNIAVVLTMNVKKAKSKWYSLKSAYRKEYMRSTATGIPSRFTYYQALSFLEPEILREKERADIEQSKLNDIIKRSKAIPNGTASVDEDDDDDCVIVENLEDCSESATPNAADSLVVPSTSTSLISEVKNETDGTRLDQIVSVHSVNGSDSDNKQSRPLLIRAKNISELMAVPAVSVEPPITISKRARSPSPEVVFLSQKPLTIPRIVVSDAFPPLKPDDKEPNDQSSCNLTKKSLENEMRSSVQKKLSPKTSKNSKNKKHKKQEQQQPNGSSTSSDSTALRFLKEPQALSKSVSELAKPGNELSDQSKNLNGTILGKRVNGFAPSSSKLTKKRRSSHSDSTKGTVRTRDPLECTEMNKGFLTSLLPDVEGMTNAQFRTFKKQATALVSMILDR</sequence>
<protein>
    <submittedName>
        <fullName evidence="2">Uncharacterized protein</fullName>
    </submittedName>
</protein>
<gene>
    <name evidence="2" type="ORF">GE061_014575</name>
</gene>
<feature type="compositionally biased region" description="Polar residues" evidence="1">
    <location>
        <begin position="413"/>
        <end position="426"/>
    </location>
</feature>
<feature type="region of interest" description="Disordered" evidence="1">
    <location>
        <begin position="361"/>
        <end position="426"/>
    </location>
</feature>
<dbReference type="OrthoDB" id="6081971at2759"/>
<name>A0A6A4J879_APOLU</name>
<evidence type="ECO:0000313" key="3">
    <source>
        <dbReference type="Proteomes" id="UP000466442"/>
    </source>
</evidence>
<dbReference type="Pfam" id="PF10545">
    <property type="entry name" value="MADF_DNA_bdg"/>
    <property type="match status" value="1"/>
</dbReference>
<feature type="region of interest" description="Disordered" evidence="1">
    <location>
        <begin position="438"/>
        <end position="494"/>
    </location>
</feature>